<dbReference type="Proteomes" id="UP000309676">
    <property type="component" value="Unassembled WGS sequence"/>
</dbReference>
<feature type="domain" description="Glutamine amidotransferase type-2" evidence="10">
    <location>
        <begin position="2"/>
        <end position="219"/>
    </location>
</feature>
<name>A0A5R9G0T6_9BACL</name>
<dbReference type="Gene3D" id="3.60.20.10">
    <property type="entry name" value="Glutamine Phosphoribosylpyrophosphate, subunit 1, domain 1"/>
    <property type="match status" value="1"/>
</dbReference>
<evidence type="ECO:0000256" key="4">
    <source>
        <dbReference type="ARBA" id="ARBA00022741"/>
    </source>
</evidence>
<dbReference type="PIRSF" id="PIRSF001589">
    <property type="entry name" value="Asn_synthetase_glu-h"/>
    <property type="match status" value="1"/>
</dbReference>
<dbReference type="InterPro" id="IPR006426">
    <property type="entry name" value="Asn_synth_AEB"/>
</dbReference>
<protein>
    <recommendedName>
        <fullName evidence="3">asparagine synthase (glutamine-hydrolyzing)</fullName>
        <ecNumber evidence="3">6.3.5.4</ecNumber>
    </recommendedName>
</protein>
<keyword evidence="12" id="KW-1185">Reference proteome</keyword>
<dbReference type="GO" id="GO:0005524">
    <property type="term" value="F:ATP binding"/>
    <property type="evidence" value="ECO:0007669"/>
    <property type="project" value="UniProtKB-KW"/>
</dbReference>
<keyword evidence="7" id="KW-0315">Glutamine amidotransferase</keyword>
<dbReference type="CDD" id="cd00712">
    <property type="entry name" value="AsnB"/>
    <property type="match status" value="1"/>
</dbReference>
<dbReference type="InterPro" id="IPR033738">
    <property type="entry name" value="AsnB_N"/>
</dbReference>
<dbReference type="InterPro" id="IPR017932">
    <property type="entry name" value="GATase_2_dom"/>
</dbReference>
<keyword evidence="4 9" id="KW-0547">Nucleotide-binding</keyword>
<dbReference type="InterPro" id="IPR001962">
    <property type="entry name" value="Asn_synthase"/>
</dbReference>
<dbReference type="InterPro" id="IPR029055">
    <property type="entry name" value="Ntn_hydrolases_N"/>
</dbReference>
<evidence type="ECO:0000256" key="7">
    <source>
        <dbReference type="ARBA" id="ARBA00022962"/>
    </source>
</evidence>
<evidence type="ECO:0000313" key="11">
    <source>
        <dbReference type="EMBL" id="TLS49391.1"/>
    </source>
</evidence>
<dbReference type="EC" id="6.3.5.4" evidence="3"/>
<organism evidence="11 12">
    <name type="scientific">Paenibacillus antri</name>
    <dbReference type="NCBI Taxonomy" id="2582848"/>
    <lineage>
        <taxon>Bacteria</taxon>
        <taxon>Bacillati</taxon>
        <taxon>Bacillota</taxon>
        <taxon>Bacilli</taxon>
        <taxon>Bacillales</taxon>
        <taxon>Paenibacillaceae</taxon>
        <taxon>Paenibacillus</taxon>
    </lineage>
</organism>
<dbReference type="SUPFAM" id="SSF52402">
    <property type="entry name" value="Adenine nucleotide alpha hydrolases-like"/>
    <property type="match status" value="1"/>
</dbReference>
<comment type="pathway">
    <text evidence="1">Amino-acid biosynthesis; L-asparagine biosynthesis; L-asparagine from L-aspartate (L-Gln route): step 1/1.</text>
</comment>
<dbReference type="OrthoDB" id="9763290at2"/>
<feature type="binding site" evidence="9">
    <location>
        <position position="100"/>
    </location>
    <ligand>
        <name>L-glutamine</name>
        <dbReference type="ChEBI" id="CHEBI:58359"/>
    </ligand>
</feature>
<dbReference type="Pfam" id="PF00733">
    <property type="entry name" value="Asn_synthase"/>
    <property type="match status" value="1"/>
</dbReference>
<evidence type="ECO:0000313" key="12">
    <source>
        <dbReference type="Proteomes" id="UP000309676"/>
    </source>
</evidence>
<dbReference type="Pfam" id="PF13537">
    <property type="entry name" value="GATase_7"/>
    <property type="match status" value="1"/>
</dbReference>
<dbReference type="PROSITE" id="PS51278">
    <property type="entry name" value="GATASE_TYPE_2"/>
    <property type="match status" value="1"/>
</dbReference>
<comment type="similarity">
    <text evidence="2">Belongs to the asparagine synthetase family.</text>
</comment>
<proteinExistence type="inferred from homology"/>
<sequence length="645" mass="74655">MSAIAGIVHFHKEPVSADECIALMGALRKFPADDVQAWHGEQAFLGCHGQWITPESIGERNPYYDSERRLAIASDAILDNREELFEALGVERDRRPTTTDAQLILLAYAKWGEEAPKRLVGDFAFLIWDERERKLFGARDFSGARTLYYCGDGRRFAFCTVMQPLLSLPVMERERALDEQWLADFLAIPFTVDTVDVHSTVYRSIRQVPPSHSVTVSESGVSFRRYCLLEPKSTLRLKSNAEYEEAMRDVFDKAVRARLRTHLQVGAQLSGGLDSGSVVSFAAKALQEERKKLYTFSYVPIDRFTDWTHRSRVADETPNIRETIDYVGNIEGHFMSFKDKSSYTEIDDWLDAMEAPYKFYENSYWLKGIYEEAGRRGIGVLLTGQRGNWTISWGYALDYQASLLQRLRWSRLHREMKMYVRQMGSSRRRIVPIVSKKAFLPITNLWTPGNEDYHPKLINPGFASRTKVLDRISNERINITGKQESVYAVRRNQFRQLFYWNLNGMIGTKLSLRHRVWDRDPTNDLNVIRFCLSVPEEQFVQDGLGRSLIRRATERHLPDRIRLNQRVRGIQGADGIERMASDWKTFVGEAESMLRDPTLSEYLNMEVLEGALSRIREPKPELVFEMDFRMIMRSLIFGRFMKAHS</sequence>
<evidence type="ECO:0000256" key="3">
    <source>
        <dbReference type="ARBA" id="ARBA00012737"/>
    </source>
</evidence>
<keyword evidence="6" id="KW-0061">Asparagine biosynthesis</keyword>
<dbReference type="SUPFAM" id="SSF56235">
    <property type="entry name" value="N-terminal nucleophile aminohydrolases (Ntn hydrolases)"/>
    <property type="match status" value="1"/>
</dbReference>
<dbReference type="PANTHER" id="PTHR43284">
    <property type="entry name" value="ASPARAGINE SYNTHETASE (GLUTAMINE-HYDROLYZING)"/>
    <property type="match status" value="1"/>
</dbReference>
<comment type="caution">
    <text evidence="11">The sequence shown here is derived from an EMBL/GenBank/DDBJ whole genome shotgun (WGS) entry which is preliminary data.</text>
</comment>
<evidence type="ECO:0000256" key="6">
    <source>
        <dbReference type="ARBA" id="ARBA00022888"/>
    </source>
</evidence>
<reference evidence="11 12" key="1">
    <citation type="submission" date="2019-05" db="EMBL/GenBank/DDBJ databases">
        <authorList>
            <person name="Narsing Rao M.P."/>
            <person name="Li W.J."/>
        </authorList>
    </citation>
    <scope>NUCLEOTIDE SEQUENCE [LARGE SCALE GENOMIC DNA]</scope>
    <source>
        <strain evidence="11 12">SYSU_K30003</strain>
    </source>
</reference>
<dbReference type="RefSeq" id="WP_138197108.1">
    <property type="nucleotide sequence ID" value="NZ_VCIW01000021.1"/>
</dbReference>
<dbReference type="InterPro" id="IPR014729">
    <property type="entry name" value="Rossmann-like_a/b/a_fold"/>
</dbReference>
<dbReference type="Gene3D" id="3.40.50.620">
    <property type="entry name" value="HUPs"/>
    <property type="match status" value="2"/>
</dbReference>
<comment type="catalytic activity">
    <reaction evidence="8">
        <text>L-aspartate + L-glutamine + ATP + H2O = L-asparagine + L-glutamate + AMP + diphosphate + H(+)</text>
        <dbReference type="Rhea" id="RHEA:12228"/>
        <dbReference type="ChEBI" id="CHEBI:15377"/>
        <dbReference type="ChEBI" id="CHEBI:15378"/>
        <dbReference type="ChEBI" id="CHEBI:29985"/>
        <dbReference type="ChEBI" id="CHEBI:29991"/>
        <dbReference type="ChEBI" id="CHEBI:30616"/>
        <dbReference type="ChEBI" id="CHEBI:33019"/>
        <dbReference type="ChEBI" id="CHEBI:58048"/>
        <dbReference type="ChEBI" id="CHEBI:58359"/>
        <dbReference type="ChEBI" id="CHEBI:456215"/>
        <dbReference type="EC" id="6.3.5.4"/>
    </reaction>
</comment>
<evidence type="ECO:0000256" key="2">
    <source>
        <dbReference type="ARBA" id="ARBA00005752"/>
    </source>
</evidence>
<evidence type="ECO:0000256" key="1">
    <source>
        <dbReference type="ARBA" id="ARBA00005187"/>
    </source>
</evidence>
<accession>A0A5R9G0T6</accession>
<evidence type="ECO:0000256" key="9">
    <source>
        <dbReference type="PIRSR" id="PIRSR001589-2"/>
    </source>
</evidence>
<dbReference type="GO" id="GO:0004066">
    <property type="term" value="F:asparagine synthase (glutamine-hydrolyzing) activity"/>
    <property type="evidence" value="ECO:0007669"/>
    <property type="project" value="UniProtKB-EC"/>
</dbReference>
<gene>
    <name evidence="11" type="ORF">FE782_25060</name>
</gene>
<keyword evidence="6" id="KW-0028">Amino-acid biosynthesis</keyword>
<keyword evidence="5 9" id="KW-0067">ATP-binding</keyword>
<dbReference type="EMBL" id="VCIW01000021">
    <property type="protein sequence ID" value="TLS49391.1"/>
    <property type="molecule type" value="Genomic_DNA"/>
</dbReference>
<dbReference type="InterPro" id="IPR051786">
    <property type="entry name" value="ASN_synthetase/amidase"/>
</dbReference>
<evidence type="ECO:0000259" key="10">
    <source>
        <dbReference type="PROSITE" id="PS51278"/>
    </source>
</evidence>
<evidence type="ECO:0000256" key="8">
    <source>
        <dbReference type="ARBA" id="ARBA00048741"/>
    </source>
</evidence>
<dbReference type="AlphaFoldDB" id="A0A5R9G0T6"/>
<dbReference type="PANTHER" id="PTHR43284:SF1">
    <property type="entry name" value="ASPARAGINE SYNTHETASE"/>
    <property type="match status" value="1"/>
</dbReference>
<dbReference type="GO" id="GO:0006529">
    <property type="term" value="P:asparagine biosynthetic process"/>
    <property type="evidence" value="ECO:0007669"/>
    <property type="project" value="UniProtKB-KW"/>
</dbReference>
<evidence type="ECO:0000256" key="5">
    <source>
        <dbReference type="ARBA" id="ARBA00022840"/>
    </source>
</evidence>
<feature type="binding site" evidence="9">
    <location>
        <position position="299"/>
    </location>
    <ligand>
        <name>ATP</name>
        <dbReference type="ChEBI" id="CHEBI:30616"/>
    </ligand>
</feature>